<organism evidence="2 3">
    <name type="scientific">Cadophora malorum</name>
    <dbReference type="NCBI Taxonomy" id="108018"/>
    <lineage>
        <taxon>Eukaryota</taxon>
        <taxon>Fungi</taxon>
        <taxon>Dikarya</taxon>
        <taxon>Ascomycota</taxon>
        <taxon>Pezizomycotina</taxon>
        <taxon>Leotiomycetes</taxon>
        <taxon>Helotiales</taxon>
        <taxon>Ploettnerulaceae</taxon>
        <taxon>Cadophora</taxon>
    </lineage>
</organism>
<accession>A0A8H7WDR7</accession>
<name>A0A8H7WDR7_9HELO</name>
<feature type="compositionally biased region" description="Polar residues" evidence="1">
    <location>
        <begin position="23"/>
        <end position="33"/>
    </location>
</feature>
<evidence type="ECO:0000313" key="2">
    <source>
        <dbReference type="EMBL" id="KAG4423011.1"/>
    </source>
</evidence>
<feature type="non-terminal residue" evidence="2">
    <location>
        <position position="80"/>
    </location>
</feature>
<gene>
    <name evidence="2" type="ORF">IFR04_003787</name>
</gene>
<sequence length="80" mass="8250">MERKDSPAFGPILITDPPPAPFASQSSKPTTQGAPAPGVQLSPILLISSANLLLVIFFPPRPVGGLCSSGSKNGFCSNRT</sequence>
<proteinExistence type="predicted"/>
<dbReference type="AlphaFoldDB" id="A0A8H7WDR7"/>
<protein>
    <submittedName>
        <fullName evidence="2">Uncharacterized protein</fullName>
    </submittedName>
</protein>
<comment type="caution">
    <text evidence="2">The sequence shown here is derived from an EMBL/GenBank/DDBJ whole genome shotgun (WGS) entry which is preliminary data.</text>
</comment>
<evidence type="ECO:0000256" key="1">
    <source>
        <dbReference type="SAM" id="MobiDB-lite"/>
    </source>
</evidence>
<dbReference type="Proteomes" id="UP000664132">
    <property type="component" value="Unassembled WGS sequence"/>
</dbReference>
<feature type="region of interest" description="Disordered" evidence="1">
    <location>
        <begin position="1"/>
        <end position="35"/>
    </location>
</feature>
<reference evidence="2" key="1">
    <citation type="submission" date="2021-02" db="EMBL/GenBank/DDBJ databases">
        <title>Genome sequence Cadophora malorum strain M34.</title>
        <authorList>
            <person name="Stefanovic E."/>
            <person name="Vu D."/>
            <person name="Scully C."/>
            <person name="Dijksterhuis J."/>
            <person name="Roader J."/>
            <person name="Houbraken J."/>
        </authorList>
    </citation>
    <scope>NUCLEOTIDE SEQUENCE</scope>
    <source>
        <strain evidence="2">M34</strain>
    </source>
</reference>
<evidence type="ECO:0000313" key="3">
    <source>
        <dbReference type="Proteomes" id="UP000664132"/>
    </source>
</evidence>
<keyword evidence="3" id="KW-1185">Reference proteome</keyword>
<dbReference type="EMBL" id="JAFJYH010000040">
    <property type="protein sequence ID" value="KAG4423011.1"/>
    <property type="molecule type" value="Genomic_DNA"/>
</dbReference>